<protein>
    <submittedName>
        <fullName evidence="1">Uncharacterized protein</fullName>
    </submittedName>
</protein>
<dbReference type="EMBL" id="JAGGLP010000024">
    <property type="protein sequence ID" value="MBP2054825.1"/>
    <property type="molecule type" value="Genomic_DNA"/>
</dbReference>
<evidence type="ECO:0000313" key="1">
    <source>
        <dbReference type="EMBL" id="MBP2054825.1"/>
    </source>
</evidence>
<keyword evidence="2" id="KW-1185">Reference proteome</keyword>
<gene>
    <name evidence="1" type="ORF">J2Z21_007835</name>
</gene>
<accession>A0ABS4M583</accession>
<organism evidence="1 2">
    <name type="scientific">Streptomyces griseochromogenes</name>
    <dbReference type="NCBI Taxonomy" id="68214"/>
    <lineage>
        <taxon>Bacteria</taxon>
        <taxon>Bacillati</taxon>
        <taxon>Actinomycetota</taxon>
        <taxon>Actinomycetes</taxon>
        <taxon>Kitasatosporales</taxon>
        <taxon>Streptomycetaceae</taxon>
        <taxon>Streptomyces</taxon>
    </lineage>
</organism>
<name>A0ABS4M583_9ACTN</name>
<dbReference type="RefSeq" id="WP_257785116.1">
    <property type="nucleotide sequence ID" value="NZ_CP016279.1"/>
</dbReference>
<proteinExistence type="predicted"/>
<reference evidence="1 2" key="1">
    <citation type="submission" date="2021-03" db="EMBL/GenBank/DDBJ databases">
        <title>Genomic Encyclopedia of Type Strains, Phase IV (KMG-IV): sequencing the most valuable type-strain genomes for metagenomic binning, comparative biology and taxonomic classification.</title>
        <authorList>
            <person name="Goeker M."/>
        </authorList>
    </citation>
    <scope>NUCLEOTIDE SEQUENCE [LARGE SCALE GENOMIC DNA]</scope>
    <source>
        <strain evidence="1 2">DSM 40499</strain>
    </source>
</reference>
<sequence length="43" mass="4694">MADATGFQEIPTPTLADLLGREQVMDIGIRPLRHRLSPVPPSP</sequence>
<comment type="caution">
    <text evidence="1">The sequence shown here is derived from an EMBL/GenBank/DDBJ whole genome shotgun (WGS) entry which is preliminary data.</text>
</comment>
<evidence type="ECO:0000313" key="2">
    <source>
        <dbReference type="Proteomes" id="UP001519309"/>
    </source>
</evidence>
<dbReference type="Proteomes" id="UP001519309">
    <property type="component" value="Unassembled WGS sequence"/>
</dbReference>